<keyword evidence="2" id="KW-0812">Transmembrane</keyword>
<dbReference type="GeneID" id="105893624"/>
<dbReference type="AlphaFoldDB" id="A0A8M1KLM8"/>
<evidence type="ECO:0000313" key="4">
    <source>
        <dbReference type="RefSeq" id="XP_042563480.1"/>
    </source>
</evidence>
<comment type="similarity">
    <text evidence="1">Belongs to the major facilitator superfamily.</text>
</comment>
<reference evidence="4" key="1">
    <citation type="submission" date="2025-08" db="UniProtKB">
        <authorList>
            <consortium name="RefSeq"/>
        </authorList>
    </citation>
    <scope>IDENTIFICATION</scope>
</reference>
<evidence type="ECO:0000256" key="1">
    <source>
        <dbReference type="ARBA" id="ARBA00008335"/>
    </source>
</evidence>
<dbReference type="Proteomes" id="UP000515152">
    <property type="component" value="Chromosome 4"/>
</dbReference>
<feature type="transmembrane region" description="Helical" evidence="2">
    <location>
        <begin position="497"/>
        <end position="518"/>
    </location>
</feature>
<proteinExistence type="inferred from homology"/>
<dbReference type="OrthoDB" id="197206at2759"/>
<feature type="transmembrane region" description="Helical" evidence="2">
    <location>
        <begin position="450"/>
        <end position="477"/>
    </location>
</feature>
<sequence length="538" mass="59667">MGLQYRGGTGVLQVHQYGYLKPSPLNGNVTWLKKTSLFPQTDWWWTVCRCCIPQLKPDGIPLLRKLCYAVGGIPYQITNIAIGFCLQVFLLDVVRMEASFVSLILFLSRAWDAITDPLVGYLVSRTPHTPTGKLLPWMVISTPLGILSYVLLWSAPRGSDSLASSIPWYLITSCLFQTFMSCYHVPYTSLSMFLGGQQRDRDSATAYRMCLEMLAMLFSSVVQGQVMKVFYTERDRVCLNEDQVFEHVHSTPTPVHPALPNTRKAFMTSAMVLGSIYFLCSLTLLLGVKEQHVPVRSEEEKRLPYFSSLKMLVRHTPYTRLVLGFLFSSLAFQMSLGNFALYCTHASGLGPQFQYIILVLLLAAAISVPLWQVLLVRVGKKTALLIGLPLLIPALVVLVSVPSNLAVFMAMSVLSGSSLATLFLLPWSMLPDVVDDFTLKNPSCKGMEPLFFSCYVFCNKLGGGLSIGFSTMVLHFAGYKAGACSHGDGVITALQVLFAPVPIGLLVVGLVFFCLYPIDEARQRQSQNQSRTNQEQAL</sequence>
<dbReference type="PANTHER" id="PTHR11328:SF44">
    <property type="entry name" value="SODIUM-DEPENDENT LYSOPHOSPHATIDYLCHOLINE SYMPORTER 1-B"/>
    <property type="match status" value="1"/>
</dbReference>
<feature type="transmembrane region" description="Helical" evidence="2">
    <location>
        <begin position="265"/>
        <end position="288"/>
    </location>
</feature>
<dbReference type="Pfam" id="PF13347">
    <property type="entry name" value="MFS_2"/>
    <property type="match status" value="1"/>
</dbReference>
<dbReference type="GO" id="GO:0008643">
    <property type="term" value="P:carbohydrate transport"/>
    <property type="evidence" value="ECO:0007669"/>
    <property type="project" value="InterPro"/>
</dbReference>
<feature type="transmembrane region" description="Helical" evidence="2">
    <location>
        <begin position="407"/>
        <end position="430"/>
    </location>
</feature>
<feature type="transmembrane region" description="Helical" evidence="2">
    <location>
        <begin position="353"/>
        <end position="376"/>
    </location>
</feature>
<organism evidence="3 4">
    <name type="scientific">Clupea harengus</name>
    <name type="common">Atlantic herring</name>
    <dbReference type="NCBI Taxonomy" id="7950"/>
    <lineage>
        <taxon>Eukaryota</taxon>
        <taxon>Metazoa</taxon>
        <taxon>Chordata</taxon>
        <taxon>Craniata</taxon>
        <taxon>Vertebrata</taxon>
        <taxon>Euteleostomi</taxon>
        <taxon>Actinopterygii</taxon>
        <taxon>Neopterygii</taxon>
        <taxon>Teleostei</taxon>
        <taxon>Clupei</taxon>
        <taxon>Clupeiformes</taxon>
        <taxon>Clupeoidei</taxon>
        <taxon>Clupeidae</taxon>
        <taxon>Clupea</taxon>
    </lineage>
</organism>
<feature type="transmembrane region" description="Helical" evidence="2">
    <location>
        <begin position="321"/>
        <end position="341"/>
    </location>
</feature>
<feature type="transmembrane region" description="Helical" evidence="2">
    <location>
        <begin position="166"/>
        <end position="185"/>
    </location>
</feature>
<keyword evidence="2" id="KW-0472">Membrane</keyword>
<name>A0A8M1KLM8_CLUHA</name>
<dbReference type="RefSeq" id="XP_042563480.1">
    <property type="nucleotide sequence ID" value="XM_042707546.1"/>
</dbReference>
<gene>
    <name evidence="4" type="primary">LOC105893624</name>
</gene>
<accession>A0A8M1KLM8</accession>
<feature type="transmembrane region" description="Helical" evidence="2">
    <location>
        <begin position="135"/>
        <end position="154"/>
    </location>
</feature>
<evidence type="ECO:0000256" key="2">
    <source>
        <dbReference type="SAM" id="Phobius"/>
    </source>
</evidence>
<feature type="transmembrane region" description="Helical" evidence="2">
    <location>
        <begin position="66"/>
        <end position="91"/>
    </location>
</feature>
<keyword evidence="2" id="KW-1133">Transmembrane helix</keyword>
<dbReference type="KEGG" id="char:105893624"/>
<dbReference type="GO" id="GO:0015293">
    <property type="term" value="F:symporter activity"/>
    <property type="evidence" value="ECO:0007669"/>
    <property type="project" value="InterPro"/>
</dbReference>
<evidence type="ECO:0000313" key="3">
    <source>
        <dbReference type="Proteomes" id="UP000515152"/>
    </source>
</evidence>
<keyword evidence="3" id="KW-1185">Reference proteome</keyword>
<dbReference type="InterPro" id="IPR039672">
    <property type="entry name" value="MFS_2"/>
</dbReference>
<dbReference type="GO" id="GO:0005886">
    <property type="term" value="C:plasma membrane"/>
    <property type="evidence" value="ECO:0007669"/>
    <property type="project" value="TreeGrafter"/>
</dbReference>
<feature type="transmembrane region" description="Helical" evidence="2">
    <location>
        <begin position="383"/>
        <end position="401"/>
    </location>
</feature>
<dbReference type="PANTHER" id="PTHR11328">
    <property type="entry name" value="MAJOR FACILITATOR SUPERFAMILY DOMAIN-CONTAINING PROTEIN"/>
    <property type="match status" value="1"/>
</dbReference>
<protein>
    <submittedName>
        <fullName evidence="4">Sodium-dependent lysophosphatidylcholine symporter 1-like</fullName>
    </submittedName>
</protein>